<evidence type="ECO:0000313" key="2">
    <source>
        <dbReference type="EMBL" id="GHH31775.1"/>
    </source>
</evidence>
<comment type="caution">
    <text evidence="2">The sequence shown here is derived from an EMBL/GenBank/DDBJ whole genome shotgun (WGS) entry which is preliminary data.</text>
</comment>
<evidence type="ECO:0000313" key="3">
    <source>
        <dbReference type="Proteomes" id="UP000605568"/>
    </source>
</evidence>
<keyword evidence="3" id="KW-1185">Reference proteome</keyword>
<dbReference type="EMBL" id="BNAR01000001">
    <property type="protein sequence ID" value="GHH31775.1"/>
    <property type="molecule type" value="Genomic_DNA"/>
</dbReference>
<organism evidence="2 3">
    <name type="scientific">Lentzea cavernae</name>
    <dbReference type="NCBI Taxonomy" id="2020703"/>
    <lineage>
        <taxon>Bacteria</taxon>
        <taxon>Bacillati</taxon>
        <taxon>Actinomycetota</taxon>
        <taxon>Actinomycetes</taxon>
        <taxon>Pseudonocardiales</taxon>
        <taxon>Pseudonocardiaceae</taxon>
        <taxon>Lentzea</taxon>
    </lineage>
</organism>
<feature type="domain" description="Actinobacteria/chloroflexi VLRF1 release factor" evidence="1">
    <location>
        <begin position="78"/>
        <end position="209"/>
    </location>
</feature>
<dbReference type="Proteomes" id="UP000605568">
    <property type="component" value="Unassembled WGS sequence"/>
</dbReference>
<accession>A0ABQ3M8R1</accession>
<protein>
    <recommendedName>
        <fullName evidence="1">Actinobacteria/chloroflexi VLRF1 release factor domain-containing protein</fullName>
    </recommendedName>
</protein>
<reference evidence="3" key="1">
    <citation type="journal article" date="2019" name="Int. J. Syst. Evol. Microbiol.">
        <title>The Global Catalogue of Microorganisms (GCM) 10K type strain sequencing project: providing services to taxonomists for standard genome sequencing and annotation.</title>
        <authorList>
            <consortium name="The Broad Institute Genomics Platform"/>
            <consortium name="The Broad Institute Genome Sequencing Center for Infectious Disease"/>
            <person name="Wu L."/>
            <person name="Ma J."/>
        </authorList>
    </citation>
    <scope>NUCLEOTIDE SEQUENCE [LARGE SCALE GENOMIC DNA]</scope>
    <source>
        <strain evidence="3">CGMCC 4.7367</strain>
    </source>
</reference>
<sequence length="230" mass="24903">MGKRMSRVRPVPGGRAVEVEPERVRGWIGRFTERHGAVEIRVAEAEVVIIAADGATASFTTRGGASIEEVIEKLTEARRIGLVLVRLGGHSVGVAFGGKVEVSATDRKQVHGRIRAGGWSQQRFARRREGQARVALQAAADDVARVLVPRLAELDAVVLGGDWQALDVLRNDRRLSGVFSKAEDRVLDVPEPRRTVLDEAAERARCVEIVIQDTGATGRESGRMDTGEGA</sequence>
<dbReference type="InterPro" id="IPR042226">
    <property type="entry name" value="eFR1_2_sf"/>
</dbReference>
<proteinExistence type="predicted"/>
<dbReference type="Pfam" id="PF18859">
    <property type="entry name" value="acVLRF1"/>
    <property type="match status" value="1"/>
</dbReference>
<name>A0ABQ3M8R1_9PSEU</name>
<dbReference type="InterPro" id="IPR040783">
    <property type="entry name" value="VLRF1"/>
</dbReference>
<dbReference type="SUPFAM" id="SSF53137">
    <property type="entry name" value="Translational machinery components"/>
    <property type="match status" value="1"/>
</dbReference>
<dbReference type="Gene3D" id="3.30.420.60">
    <property type="entry name" value="eRF1 domain 2"/>
    <property type="match status" value="1"/>
</dbReference>
<gene>
    <name evidence="2" type="ORF">GCM10017774_12110</name>
</gene>
<dbReference type="NCBIfam" id="NF041024">
    <property type="entry name" value="acVLRF1_NCBI"/>
    <property type="match status" value="1"/>
</dbReference>
<evidence type="ECO:0000259" key="1">
    <source>
        <dbReference type="Pfam" id="PF18859"/>
    </source>
</evidence>